<dbReference type="Proteomes" id="UP000199382">
    <property type="component" value="Unassembled WGS sequence"/>
</dbReference>
<dbReference type="EMBL" id="FNEK01000004">
    <property type="protein sequence ID" value="SDI53464.1"/>
    <property type="molecule type" value="Genomic_DNA"/>
</dbReference>
<name>A0A1G8LCM5_9RHOB</name>
<dbReference type="AlphaFoldDB" id="A0A1G8LCM5"/>
<evidence type="ECO:0000313" key="2">
    <source>
        <dbReference type="Proteomes" id="UP000199382"/>
    </source>
</evidence>
<dbReference type="RefSeq" id="WP_093149785.1">
    <property type="nucleotide sequence ID" value="NZ_FNEK01000004.1"/>
</dbReference>
<organism evidence="1 2">
    <name type="scientific">Aliiruegeria lutimaris</name>
    <dbReference type="NCBI Taxonomy" id="571298"/>
    <lineage>
        <taxon>Bacteria</taxon>
        <taxon>Pseudomonadati</taxon>
        <taxon>Pseudomonadota</taxon>
        <taxon>Alphaproteobacteria</taxon>
        <taxon>Rhodobacterales</taxon>
        <taxon>Roseobacteraceae</taxon>
        <taxon>Aliiruegeria</taxon>
    </lineage>
</organism>
<dbReference type="STRING" id="571298.SAMN04488026_100416"/>
<evidence type="ECO:0000313" key="1">
    <source>
        <dbReference type="EMBL" id="SDI53464.1"/>
    </source>
</evidence>
<keyword evidence="2" id="KW-1185">Reference proteome</keyword>
<sequence length="245" mass="27177">MNAARDLVLIMGSGPGALVTRDWAAHPFDAVVAINNAWQIRPDWTHHIHPEDFPPERGPETRRPGQETVLYREYVPSNNRFGGVFYAGGTMAFTAGYWALDCLRPRVLAFVGCDMVYPATGKTHFYGSGTADPLRADPTLRSLEAKAARLWFKAAGQGCACVNLSQDESRLVFPRTTLSELGQVDLPAFPEAAPATAERLEREADYNVPSGRYWEQAERFDPDRIDAIDGAWRDAYDAMRAGVRS</sequence>
<reference evidence="1 2" key="1">
    <citation type="submission" date="2016-10" db="EMBL/GenBank/DDBJ databases">
        <authorList>
            <person name="de Groot N.N."/>
        </authorList>
    </citation>
    <scope>NUCLEOTIDE SEQUENCE [LARGE SCALE GENOMIC DNA]</scope>
    <source>
        <strain evidence="1 2">DSM 25294</strain>
    </source>
</reference>
<protein>
    <submittedName>
        <fullName evidence="1">Uncharacterized protein</fullName>
    </submittedName>
</protein>
<dbReference type="OrthoDB" id="6638257at2"/>
<accession>A0A1G8LCM5</accession>
<proteinExistence type="predicted"/>
<gene>
    <name evidence="1" type="ORF">SAMN04488026_100416</name>
</gene>